<dbReference type="InterPro" id="IPR026954">
    <property type="entry name" value="PknH-like_Extracell"/>
</dbReference>
<feature type="transmembrane region" description="Helical" evidence="1">
    <location>
        <begin position="180"/>
        <end position="199"/>
    </location>
</feature>
<feature type="transmembrane region" description="Helical" evidence="1">
    <location>
        <begin position="67"/>
        <end position="91"/>
    </location>
</feature>
<sequence>MSDDNRSLLQTAQHLLSLAGIFVAPATLITGLCYFFGAVSLRTRLQYFGIDPQTLNLTTRDYVVETLGVLFFAALLFLGAVAAVVAIATMLRGLALRGRHTGLLRVLAWLMQMSGFVCALAGFTWLVLERVPNVQTTPRQVAWLIFCSPALLIAGNWLLRITRGAAHGADTTPACRVLGALGVAVMVLALFWVTAIHAVEEGESRATYAAEHLWSDEVGVIVDSAVPLGIPGRMVRESILPGAHPQQPPMSRYECLRAVKVVGDEWVLVPAGWTSGDGYTVTVLPGDATRLSTVVHHGLYERIGHGQNVTRFWQCPEIVPVFGTEQLDAMLLSPEDQRRILGGGVTDVPEIGVGGGVVLSTAGGDTCGREVAIPPDVRTRESAAGSLWMRQQVSRWEHPMAAADYIRSVHQMWAQCHGRMVTLPYRGDFAPRLLGMYGMFDDILTVPDSVTSDARPECAQSVAAKSNLVIEVRVCTDGDPAISGRVVEAIRDSIANTPS</sequence>
<keyword evidence="4" id="KW-1185">Reference proteome</keyword>
<organism evidence="3 4">
    <name type="scientific">Mycolicibacterium tokaiense</name>
    <dbReference type="NCBI Taxonomy" id="39695"/>
    <lineage>
        <taxon>Bacteria</taxon>
        <taxon>Bacillati</taxon>
        <taxon>Actinomycetota</taxon>
        <taxon>Actinomycetes</taxon>
        <taxon>Mycobacteriales</taxon>
        <taxon>Mycobacteriaceae</taxon>
        <taxon>Mycolicibacterium</taxon>
    </lineage>
</organism>
<dbReference type="Gene3D" id="3.40.1000.70">
    <property type="entry name" value="PknH-like extracellular domain"/>
    <property type="match status" value="1"/>
</dbReference>
<accession>A0A378TPZ7</accession>
<dbReference type="OrthoDB" id="4350047at2"/>
<keyword evidence="1" id="KW-1133">Transmembrane helix</keyword>
<keyword evidence="1" id="KW-0472">Membrane</keyword>
<feature type="transmembrane region" description="Helical" evidence="1">
    <location>
        <begin position="15"/>
        <end position="37"/>
    </location>
</feature>
<evidence type="ECO:0000259" key="2">
    <source>
        <dbReference type="Pfam" id="PF14032"/>
    </source>
</evidence>
<evidence type="ECO:0000313" key="4">
    <source>
        <dbReference type="Proteomes" id="UP000254978"/>
    </source>
</evidence>
<feature type="transmembrane region" description="Helical" evidence="1">
    <location>
        <begin position="140"/>
        <end position="159"/>
    </location>
</feature>
<protein>
    <recommendedName>
        <fullName evidence="2">PknH-like extracellular domain-containing protein</fullName>
    </recommendedName>
</protein>
<gene>
    <name evidence="3" type="ORF">NCTC10821_05283</name>
</gene>
<keyword evidence="1" id="KW-0812">Transmembrane</keyword>
<dbReference type="AlphaFoldDB" id="A0A378TPZ7"/>
<proteinExistence type="predicted"/>
<evidence type="ECO:0000256" key="1">
    <source>
        <dbReference type="SAM" id="Phobius"/>
    </source>
</evidence>
<dbReference type="InterPro" id="IPR038232">
    <property type="entry name" value="PknH-like_Extracell_sf"/>
</dbReference>
<evidence type="ECO:0000313" key="3">
    <source>
        <dbReference type="EMBL" id="STZ61726.1"/>
    </source>
</evidence>
<feature type="transmembrane region" description="Helical" evidence="1">
    <location>
        <begin position="103"/>
        <end position="128"/>
    </location>
</feature>
<name>A0A378TPZ7_9MYCO</name>
<dbReference type="EMBL" id="UGQT01000001">
    <property type="protein sequence ID" value="STZ61726.1"/>
    <property type="molecule type" value="Genomic_DNA"/>
</dbReference>
<dbReference type="Proteomes" id="UP000254978">
    <property type="component" value="Unassembled WGS sequence"/>
</dbReference>
<dbReference type="Pfam" id="PF14032">
    <property type="entry name" value="PknH_C"/>
    <property type="match status" value="1"/>
</dbReference>
<feature type="domain" description="PknH-like extracellular" evidence="2">
    <location>
        <begin position="383"/>
        <end position="490"/>
    </location>
</feature>
<dbReference type="RefSeq" id="WP_115280593.1">
    <property type="nucleotide sequence ID" value="NZ_AP022600.1"/>
</dbReference>
<reference evidence="3 4" key="1">
    <citation type="submission" date="2018-06" db="EMBL/GenBank/DDBJ databases">
        <authorList>
            <consortium name="Pathogen Informatics"/>
            <person name="Doyle S."/>
        </authorList>
    </citation>
    <scope>NUCLEOTIDE SEQUENCE [LARGE SCALE GENOMIC DNA]</scope>
    <source>
        <strain evidence="3 4">NCTC10821</strain>
    </source>
</reference>